<dbReference type="CDD" id="cd02961">
    <property type="entry name" value="PDI_a_family"/>
    <property type="match status" value="1"/>
</dbReference>
<feature type="signal peptide" evidence="2">
    <location>
        <begin position="1"/>
        <end position="25"/>
    </location>
</feature>
<dbReference type="PANTHER" id="PTHR18929">
    <property type="entry name" value="PROTEIN DISULFIDE ISOMERASE"/>
    <property type="match status" value="1"/>
</dbReference>
<dbReference type="Pfam" id="PF13848">
    <property type="entry name" value="Thioredoxin_6"/>
    <property type="match status" value="1"/>
</dbReference>
<feature type="domain" description="Thioredoxin" evidence="3">
    <location>
        <begin position="356"/>
        <end position="488"/>
    </location>
</feature>
<dbReference type="SUPFAM" id="SSF52833">
    <property type="entry name" value="Thioredoxin-like"/>
    <property type="match status" value="4"/>
</dbReference>
<keyword evidence="2" id="KW-0732">Signal</keyword>
<evidence type="ECO:0000256" key="1">
    <source>
        <dbReference type="ARBA" id="ARBA00006347"/>
    </source>
</evidence>
<dbReference type="Gene3D" id="3.40.30.10">
    <property type="entry name" value="Glutaredoxin"/>
    <property type="match status" value="4"/>
</dbReference>
<dbReference type="GO" id="GO:0034976">
    <property type="term" value="P:response to endoplasmic reticulum stress"/>
    <property type="evidence" value="ECO:0007669"/>
    <property type="project" value="TreeGrafter"/>
</dbReference>
<feature type="chain" id="PRO_5030723311" description="Thioredoxin domain-containing protein" evidence="2">
    <location>
        <begin position="26"/>
        <end position="506"/>
    </location>
</feature>
<dbReference type="AlphaFoldDB" id="A0A7S4MGS2"/>
<name>A0A7S4MGS2_9EUKA</name>
<dbReference type="PROSITE" id="PS51352">
    <property type="entry name" value="THIOREDOXIN_2"/>
    <property type="match status" value="1"/>
</dbReference>
<dbReference type="GO" id="GO:0006457">
    <property type="term" value="P:protein folding"/>
    <property type="evidence" value="ECO:0007669"/>
    <property type="project" value="TreeGrafter"/>
</dbReference>
<evidence type="ECO:0000313" key="4">
    <source>
        <dbReference type="EMBL" id="CAE2221187.1"/>
    </source>
</evidence>
<dbReference type="EMBL" id="HBKP01013001">
    <property type="protein sequence ID" value="CAE2221187.1"/>
    <property type="molecule type" value="Transcribed_RNA"/>
</dbReference>
<proteinExistence type="inferred from homology"/>
<dbReference type="Pfam" id="PF00085">
    <property type="entry name" value="Thioredoxin"/>
    <property type="match status" value="1"/>
</dbReference>
<dbReference type="InterPro" id="IPR036249">
    <property type="entry name" value="Thioredoxin-like_sf"/>
</dbReference>
<dbReference type="InterPro" id="IPR013766">
    <property type="entry name" value="Thioredoxin_domain"/>
</dbReference>
<dbReference type="GO" id="GO:0003756">
    <property type="term" value="F:protein disulfide isomerase activity"/>
    <property type="evidence" value="ECO:0007669"/>
    <property type="project" value="TreeGrafter"/>
</dbReference>
<comment type="similarity">
    <text evidence="1">Belongs to the protein disulfide isomerase family.</text>
</comment>
<evidence type="ECO:0000259" key="3">
    <source>
        <dbReference type="PROSITE" id="PS51352"/>
    </source>
</evidence>
<organism evidence="4">
    <name type="scientific">Vannella robusta</name>
    <dbReference type="NCBI Taxonomy" id="1487602"/>
    <lineage>
        <taxon>Eukaryota</taxon>
        <taxon>Amoebozoa</taxon>
        <taxon>Discosea</taxon>
        <taxon>Flabellinia</taxon>
        <taxon>Vannellidae</taxon>
        <taxon>Vannella</taxon>
    </lineage>
</organism>
<dbReference type="CDD" id="cd02981">
    <property type="entry name" value="PDI_b_family"/>
    <property type="match status" value="1"/>
</dbReference>
<protein>
    <recommendedName>
        <fullName evidence="3">Thioredoxin domain-containing protein</fullName>
    </recommendedName>
</protein>
<dbReference type="GO" id="GO:0005783">
    <property type="term" value="C:endoplasmic reticulum"/>
    <property type="evidence" value="ECO:0007669"/>
    <property type="project" value="TreeGrafter"/>
</dbReference>
<reference evidence="4" key="1">
    <citation type="submission" date="2021-01" db="EMBL/GenBank/DDBJ databases">
        <authorList>
            <person name="Corre E."/>
            <person name="Pelletier E."/>
            <person name="Niang G."/>
            <person name="Scheremetjew M."/>
            <person name="Finn R."/>
            <person name="Kale V."/>
            <person name="Holt S."/>
            <person name="Cochrane G."/>
            <person name="Meng A."/>
            <person name="Brown T."/>
            <person name="Cohen L."/>
        </authorList>
    </citation>
    <scope>NUCLEOTIDE SEQUENCE</scope>
    <source>
        <strain evidence="4">DIVA3 518/3/11/1/6</strain>
    </source>
</reference>
<accession>A0A7S4MGS2</accession>
<sequence length="506" mass="57564">MFVAMARVAACVLIASFCLFSIVSGMEAPLISSKEDFKATLAANPNILGLFTRVNANCPECNIAAEALADLVLENENLIAVTVDCDTAPDVCTKYEFTHLPQVLLFNEDVGIYEYKQPYVYLEALEEFASSNLVPKTEIIHTQEELDRIVKNEKFVIVGFFHPTEDQKVRGSFRRTAGQLFKEYKFVEVLVDNEQDEVLQKNDVSYDSIKIFKTIGEEVSEAYYPEQMITRKRITNWIDQNAPWDVHEITTGSAFSDAKNFFREYPILTVYLDYNNEELKQQIISSLETVAEDFREKIVFTYMNGNEEKYQSIFQRWGFDGNLPIMMLVKQGSKEVYTFAGEELNHKEIGSFCADFLNGELEPHVIKQEVPDQDPESAVEVVVHDTWRSVVHSPAADVVVFFYLPLSVCDHCVPFLEKYEAVAETLKDIPGLVLAKIDMNANAQVPGVRVANFPTIQMYPRANKFQEIVFSGPRTEEAVKKFVMDNLSDKHNAFSDEEQRLLGDVI</sequence>
<gene>
    <name evidence="4" type="ORF">VSP0166_LOCUS9180</name>
</gene>
<evidence type="ECO:0000256" key="2">
    <source>
        <dbReference type="SAM" id="SignalP"/>
    </source>
</evidence>